<dbReference type="AlphaFoldDB" id="J9CH34"/>
<reference evidence="1" key="1">
    <citation type="journal article" date="2012" name="PLoS ONE">
        <title>Gene sets for utilization of primary and secondary nutrition supplies in the distal gut of endangered iberian lynx.</title>
        <authorList>
            <person name="Alcaide M."/>
            <person name="Messina E."/>
            <person name="Richter M."/>
            <person name="Bargiela R."/>
            <person name="Peplies J."/>
            <person name="Huws S.A."/>
            <person name="Newbold C.J."/>
            <person name="Golyshin P.N."/>
            <person name="Simon M.A."/>
            <person name="Lopez G."/>
            <person name="Yakimov M.M."/>
            <person name="Ferrer M."/>
        </authorList>
    </citation>
    <scope>NUCLEOTIDE SEQUENCE</scope>
</reference>
<sequence>MVIRILPYSSLERHGQTLYLPVYNKVGVSLHSSCFGPVH</sequence>
<evidence type="ECO:0000313" key="1">
    <source>
        <dbReference type="EMBL" id="EJW99375.1"/>
    </source>
</evidence>
<organism evidence="1">
    <name type="scientific">gut metagenome</name>
    <dbReference type="NCBI Taxonomy" id="749906"/>
    <lineage>
        <taxon>unclassified sequences</taxon>
        <taxon>metagenomes</taxon>
        <taxon>organismal metagenomes</taxon>
    </lineage>
</organism>
<protein>
    <submittedName>
        <fullName evidence="1">Uncharacterized protein</fullName>
    </submittedName>
</protein>
<accession>J9CH34</accession>
<proteinExistence type="predicted"/>
<gene>
    <name evidence="1" type="ORF">EVA_12518</name>
</gene>
<name>J9CH34_9ZZZZ</name>
<comment type="caution">
    <text evidence="1">The sequence shown here is derived from an EMBL/GenBank/DDBJ whole genome shotgun (WGS) entry which is preliminary data.</text>
</comment>
<dbReference type="EMBL" id="AMCI01003836">
    <property type="protein sequence ID" value="EJW99375.1"/>
    <property type="molecule type" value="Genomic_DNA"/>
</dbReference>